<feature type="transmembrane region" description="Helical" evidence="1">
    <location>
        <begin position="231"/>
        <end position="255"/>
    </location>
</feature>
<evidence type="ECO:0000256" key="1">
    <source>
        <dbReference type="SAM" id="Phobius"/>
    </source>
</evidence>
<dbReference type="InterPro" id="IPR025098">
    <property type="entry name" value="DUF4013"/>
</dbReference>
<feature type="transmembrane region" description="Helical" evidence="1">
    <location>
        <begin position="98"/>
        <end position="117"/>
    </location>
</feature>
<comment type="caution">
    <text evidence="2">The sequence shown here is derived from an EMBL/GenBank/DDBJ whole genome shotgun (WGS) entry which is preliminary data.</text>
</comment>
<feature type="transmembrane region" description="Helical" evidence="1">
    <location>
        <begin position="384"/>
        <end position="403"/>
    </location>
</feature>
<evidence type="ECO:0000313" key="3">
    <source>
        <dbReference type="Proteomes" id="UP000315010"/>
    </source>
</evidence>
<protein>
    <recommendedName>
        <fullName evidence="4">DUF4013 domain-containing protein</fullName>
    </recommendedName>
</protein>
<dbReference type="Pfam" id="PF13197">
    <property type="entry name" value="DUF4013"/>
    <property type="match status" value="1"/>
</dbReference>
<proteinExistence type="predicted"/>
<keyword evidence="1" id="KW-0812">Transmembrane</keyword>
<feature type="transmembrane region" description="Helical" evidence="1">
    <location>
        <begin position="65"/>
        <end position="92"/>
    </location>
</feature>
<sequence>MEPVDPVEPVETIAVIPYAALAHSSELGGDDVIEREPIEAKLVQESQTIAKSPEKSRKDRWPKRVFLFVIWATGGTFCIASLVVILAVLTAIPVLQLIAFGYLLDVAGRLVNGATFSDSLLHLPQAGKIGLAATAVFIASLPTQLLVHWESVSQLINPGSSEASQMRLLAIVSCFFALGYLAWAWIRGGDLKHYLWPQPIRFVKESWRWRTWKEAPDRLWEFTASLEIPRLFWLGLRGFVGTLVWLIPAVLLITVNRNGETGAAGLVGVVCVGILGVALLYLPMLQAHFAAENRWSALFELRTIRRDFRRAPWAWFWAMVVGLVLMPVPLYLLKIEATPREVMWLPCLVFVAFILPARIAEGLALRRARRAKEPAGAWPAISRWTVRLLMPVVVATYLVFVQVSQYTSWDGLQTWIQQHAILIPVPFVGV</sequence>
<evidence type="ECO:0008006" key="4">
    <source>
        <dbReference type="Google" id="ProtNLM"/>
    </source>
</evidence>
<keyword evidence="1" id="KW-1133">Transmembrane helix</keyword>
<dbReference type="RefSeq" id="WP_419194188.1">
    <property type="nucleotide sequence ID" value="NZ_SJPJ01000001.1"/>
</dbReference>
<keyword evidence="3" id="KW-1185">Reference proteome</keyword>
<dbReference type="AlphaFoldDB" id="A0A5C5Z0S9"/>
<feature type="transmembrane region" description="Helical" evidence="1">
    <location>
        <begin position="343"/>
        <end position="364"/>
    </location>
</feature>
<dbReference type="EMBL" id="SJPJ01000001">
    <property type="protein sequence ID" value="TWT80982.1"/>
    <property type="molecule type" value="Genomic_DNA"/>
</dbReference>
<keyword evidence="1" id="KW-0472">Membrane</keyword>
<feature type="transmembrane region" description="Helical" evidence="1">
    <location>
        <begin position="261"/>
        <end position="282"/>
    </location>
</feature>
<evidence type="ECO:0000313" key="2">
    <source>
        <dbReference type="EMBL" id="TWT80982.1"/>
    </source>
</evidence>
<gene>
    <name evidence="2" type="ORF">CA13_24290</name>
</gene>
<feature type="transmembrane region" description="Helical" evidence="1">
    <location>
        <begin position="129"/>
        <end position="147"/>
    </location>
</feature>
<reference evidence="2 3" key="1">
    <citation type="submission" date="2019-02" db="EMBL/GenBank/DDBJ databases">
        <title>Deep-cultivation of Planctomycetes and their phenomic and genomic characterization uncovers novel biology.</title>
        <authorList>
            <person name="Wiegand S."/>
            <person name="Jogler M."/>
            <person name="Boedeker C."/>
            <person name="Pinto D."/>
            <person name="Vollmers J."/>
            <person name="Rivas-Marin E."/>
            <person name="Kohn T."/>
            <person name="Peeters S.H."/>
            <person name="Heuer A."/>
            <person name="Rast P."/>
            <person name="Oberbeckmann S."/>
            <person name="Bunk B."/>
            <person name="Jeske O."/>
            <person name="Meyerdierks A."/>
            <person name="Storesund J.E."/>
            <person name="Kallscheuer N."/>
            <person name="Luecker S."/>
            <person name="Lage O.M."/>
            <person name="Pohl T."/>
            <person name="Merkel B.J."/>
            <person name="Hornburger P."/>
            <person name="Mueller R.-W."/>
            <person name="Bruemmer F."/>
            <person name="Labrenz M."/>
            <person name="Spormann A.M."/>
            <person name="Op Den Camp H."/>
            <person name="Overmann J."/>
            <person name="Amann R."/>
            <person name="Jetten M.S.M."/>
            <person name="Mascher T."/>
            <person name="Medema M.H."/>
            <person name="Devos D.P."/>
            <person name="Kaster A.-K."/>
            <person name="Ovreas L."/>
            <person name="Rohde M."/>
            <person name="Galperin M.Y."/>
            <person name="Jogler C."/>
        </authorList>
    </citation>
    <scope>NUCLEOTIDE SEQUENCE [LARGE SCALE GENOMIC DNA]</scope>
    <source>
        <strain evidence="2 3">CA13</strain>
    </source>
</reference>
<name>A0A5C5Z0S9_9BACT</name>
<feature type="transmembrane region" description="Helical" evidence="1">
    <location>
        <begin position="312"/>
        <end position="331"/>
    </location>
</feature>
<accession>A0A5C5Z0S9</accession>
<organism evidence="2 3">
    <name type="scientific">Novipirellula herctigrandis</name>
    <dbReference type="NCBI Taxonomy" id="2527986"/>
    <lineage>
        <taxon>Bacteria</taxon>
        <taxon>Pseudomonadati</taxon>
        <taxon>Planctomycetota</taxon>
        <taxon>Planctomycetia</taxon>
        <taxon>Pirellulales</taxon>
        <taxon>Pirellulaceae</taxon>
        <taxon>Novipirellula</taxon>
    </lineage>
</organism>
<dbReference type="Proteomes" id="UP000315010">
    <property type="component" value="Unassembled WGS sequence"/>
</dbReference>
<feature type="transmembrane region" description="Helical" evidence="1">
    <location>
        <begin position="167"/>
        <end position="186"/>
    </location>
</feature>